<keyword evidence="9" id="KW-1015">Disulfide bond</keyword>
<dbReference type="PANTHER" id="PTHR47466">
    <property type="match status" value="1"/>
</dbReference>
<keyword evidence="4" id="KW-0479">Metal-binding</keyword>
<evidence type="ECO:0000256" key="10">
    <source>
        <dbReference type="SAM" id="MobiDB-lite"/>
    </source>
</evidence>
<dbReference type="GO" id="GO:0046872">
    <property type="term" value="F:metal ion binding"/>
    <property type="evidence" value="ECO:0007669"/>
    <property type="project" value="UniProtKB-KW"/>
</dbReference>
<dbReference type="Pfam" id="PF05572">
    <property type="entry name" value="Peptidase_M43"/>
    <property type="match status" value="1"/>
</dbReference>
<gene>
    <name evidence="12" type="ORF">CI238_01493</name>
</gene>
<dbReference type="AlphaFoldDB" id="A0A162PRZ5"/>
<keyword evidence="6" id="KW-0378">Hydrolase</keyword>
<evidence type="ECO:0000256" key="5">
    <source>
        <dbReference type="ARBA" id="ARBA00022729"/>
    </source>
</evidence>
<sequence length="352" mass="38749">LIKSRAVILTKRLTPNLYLQAAQMLHRSWASSLLGVASMASVALALPSSGPSLNEAPHWQAQQRWCSLEAYGAHFNGSEDIEALEKASSESPVDNNATINIPVNVFMLGSPFTQLKLNTTSPVVRLQDNLAAGYSSLGYSFGPFKTYHVYDEDLAEFEYNALITKVSLEMKGRLRMGGAETLNIYLVAKMSPGLLGFAFFPQVLMKDSSDALVLDGVVLSHLAMTHYLSEKAMIHEVGHWLGLQHPFQGGCRVSDGDQVPDTPQTDNRSDQLCTSGKDSCPGSPGIDLTRNYMMYSACTKSLTFTPGQILKMRQTWYQFRNPETRQLPPSTNQTLPSVPDLSVDSVTRPFHL</sequence>
<evidence type="ECO:0000313" key="12">
    <source>
        <dbReference type="EMBL" id="KZL87501.1"/>
    </source>
</evidence>
<evidence type="ECO:0000313" key="13">
    <source>
        <dbReference type="Proteomes" id="UP000076584"/>
    </source>
</evidence>
<feature type="region of interest" description="Disordered" evidence="10">
    <location>
        <begin position="252"/>
        <end position="279"/>
    </location>
</feature>
<dbReference type="SUPFAM" id="SSF55486">
    <property type="entry name" value="Metalloproteases ('zincins'), catalytic domain"/>
    <property type="match status" value="1"/>
</dbReference>
<keyword evidence="5" id="KW-0732">Signal</keyword>
<feature type="domain" description="Peptidase M43 pregnancy-associated plasma-A" evidence="11">
    <location>
        <begin position="182"/>
        <end position="314"/>
    </location>
</feature>
<keyword evidence="7" id="KW-0862">Zinc</keyword>
<evidence type="ECO:0000256" key="8">
    <source>
        <dbReference type="ARBA" id="ARBA00023049"/>
    </source>
</evidence>
<comment type="caution">
    <text evidence="12">The sequence shown here is derived from an EMBL/GenBank/DDBJ whole genome shotgun (WGS) entry which is preliminary data.</text>
</comment>
<proteinExistence type="inferred from homology"/>
<reference evidence="12 13" key="1">
    <citation type="submission" date="2015-06" db="EMBL/GenBank/DDBJ databases">
        <title>Survival trade-offs in plant roots during colonization by closely related pathogenic and mutualistic fungi.</title>
        <authorList>
            <person name="Hacquard S."/>
            <person name="Kracher B."/>
            <person name="Hiruma K."/>
            <person name="Weinman A."/>
            <person name="Muench P."/>
            <person name="Garrido Oter R."/>
            <person name="Ver Loren van Themaat E."/>
            <person name="Dallerey J.-F."/>
            <person name="Damm U."/>
            <person name="Henrissat B."/>
            <person name="Lespinet O."/>
            <person name="Thon M."/>
            <person name="Kemen E."/>
            <person name="McHardy A.C."/>
            <person name="Schulze-Lefert P."/>
            <person name="O'Connell R.J."/>
        </authorList>
    </citation>
    <scope>NUCLEOTIDE SEQUENCE [LARGE SCALE GENOMIC DNA]</scope>
    <source>
        <strain evidence="12 13">MAFF 238704</strain>
    </source>
</reference>
<dbReference type="GO" id="GO:0008237">
    <property type="term" value="F:metallopeptidase activity"/>
    <property type="evidence" value="ECO:0007669"/>
    <property type="project" value="UniProtKB-KW"/>
</dbReference>
<protein>
    <submittedName>
        <fullName evidence="12">Metalloprotease 1</fullName>
    </submittedName>
</protein>
<keyword evidence="3 12" id="KW-0645">Protease</keyword>
<dbReference type="EMBL" id="LFIW01000219">
    <property type="protein sequence ID" value="KZL87501.1"/>
    <property type="molecule type" value="Genomic_DNA"/>
</dbReference>
<evidence type="ECO:0000256" key="2">
    <source>
        <dbReference type="ARBA" id="ARBA00008721"/>
    </source>
</evidence>
<keyword evidence="8 12" id="KW-0482">Metalloprotease</keyword>
<feature type="non-terminal residue" evidence="12">
    <location>
        <position position="1"/>
    </location>
</feature>
<evidence type="ECO:0000256" key="3">
    <source>
        <dbReference type="ARBA" id="ARBA00022670"/>
    </source>
</evidence>
<dbReference type="Gene3D" id="3.40.390.10">
    <property type="entry name" value="Collagenase (Catalytic Domain)"/>
    <property type="match status" value="1"/>
</dbReference>
<evidence type="ECO:0000256" key="4">
    <source>
        <dbReference type="ARBA" id="ARBA00022723"/>
    </source>
</evidence>
<feature type="compositionally biased region" description="Polar residues" evidence="10">
    <location>
        <begin position="261"/>
        <end position="277"/>
    </location>
</feature>
<accession>A0A162PRZ5</accession>
<evidence type="ECO:0000256" key="6">
    <source>
        <dbReference type="ARBA" id="ARBA00022801"/>
    </source>
</evidence>
<feature type="region of interest" description="Disordered" evidence="10">
    <location>
        <begin position="322"/>
        <end position="352"/>
    </location>
</feature>
<comment type="function">
    <text evidence="1">Secreted metalloproteinase that allows assimilation of proteinaceous substrates.</text>
</comment>
<evidence type="ECO:0000259" key="11">
    <source>
        <dbReference type="Pfam" id="PF05572"/>
    </source>
</evidence>
<feature type="compositionally biased region" description="Polar residues" evidence="10">
    <location>
        <begin position="327"/>
        <end position="336"/>
    </location>
</feature>
<organism evidence="12 13">
    <name type="scientific">Colletotrichum incanum</name>
    <name type="common">Soybean anthracnose fungus</name>
    <dbReference type="NCBI Taxonomy" id="1573173"/>
    <lineage>
        <taxon>Eukaryota</taxon>
        <taxon>Fungi</taxon>
        <taxon>Dikarya</taxon>
        <taxon>Ascomycota</taxon>
        <taxon>Pezizomycotina</taxon>
        <taxon>Sordariomycetes</taxon>
        <taxon>Hypocreomycetidae</taxon>
        <taxon>Glomerellales</taxon>
        <taxon>Glomerellaceae</taxon>
        <taxon>Colletotrichum</taxon>
        <taxon>Colletotrichum spaethianum species complex</taxon>
    </lineage>
</organism>
<dbReference type="InterPro" id="IPR024079">
    <property type="entry name" value="MetalloPept_cat_dom_sf"/>
</dbReference>
<evidence type="ECO:0000256" key="9">
    <source>
        <dbReference type="ARBA" id="ARBA00023157"/>
    </source>
</evidence>
<evidence type="ECO:0000256" key="7">
    <source>
        <dbReference type="ARBA" id="ARBA00022833"/>
    </source>
</evidence>
<name>A0A162PRZ5_COLIC</name>
<keyword evidence="13" id="KW-1185">Reference proteome</keyword>
<dbReference type="InterPro" id="IPR008754">
    <property type="entry name" value="Peptidase_M43"/>
</dbReference>
<evidence type="ECO:0000256" key="1">
    <source>
        <dbReference type="ARBA" id="ARBA00003174"/>
    </source>
</evidence>
<dbReference type="GO" id="GO:0006508">
    <property type="term" value="P:proteolysis"/>
    <property type="evidence" value="ECO:0007669"/>
    <property type="project" value="UniProtKB-KW"/>
</dbReference>
<dbReference type="PANTHER" id="PTHR47466:SF1">
    <property type="entry name" value="METALLOPROTEASE MEP1 (AFU_ORTHOLOGUE AFUA_1G07730)-RELATED"/>
    <property type="match status" value="1"/>
</dbReference>
<comment type="similarity">
    <text evidence="2">Belongs to the peptidase M43B family.</text>
</comment>
<dbReference type="Proteomes" id="UP000076584">
    <property type="component" value="Unassembled WGS sequence"/>
</dbReference>